<keyword evidence="19" id="KW-1185">Reference proteome</keyword>
<dbReference type="NCBIfam" id="TIGR00083">
    <property type="entry name" value="ribF"/>
    <property type="match status" value="1"/>
</dbReference>
<comment type="pathway">
    <text evidence="2 15">Cofactor biosynthesis; FAD biosynthesis; FAD from FMN: step 1/1.</text>
</comment>
<evidence type="ECO:0000313" key="17">
    <source>
        <dbReference type="EMBL" id="KON95810.1"/>
    </source>
</evidence>
<evidence type="ECO:0000256" key="15">
    <source>
        <dbReference type="PIRNR" id="PIRNR004491"/>
    </source>
</evidence>
<dbReference type="PATRIC" id="fig|47500.12.peg.4882"/>
<keyword evidence="10 15" id="KW-0274">FAD</keyword>
<dbReference type="GO" id="GO:0009231">
    <property type="term" value="P:riboflavin biosynthetic process"/>
    <property type="evidence" value="ECO:0007669"/>
    <property type="project" value="InterPro"/>
</dbReference>
<dbReference type="GO" id="GO:0003919">
    <property type="term" value="F:FMN adenylyltransferase activity"/>
    <property type="evidence" value="ECO:0007669"/>
    <property type="project" value="UniProtKB-UniRule"/>
</dbReference>
<evidence type="ECO:0000313" key="19">
    <source>
        <dbReference type="Proteomes" id="UP000037269"/>
    </source>
</evidence>
<keyword evidence="5 15" id="KW-0288">FMN</keyword>
<evidence type="ECO:0000313" key="18">
    <source>
        <dbReference type="EMBL" id="SDI38221.1"/>
    </source>
</evidence>
<evidence type="ECO:0000256" key="11">
    <source>
        <dbReference type="ARBA" id="ARBA00022840"/>
    </source>
</evidence>
<dbReference type="Proteomes" id="UP000182836">
    <property type="component" value="Unassembled WGS sequence"/>
</dbReference>
<dbReference type="Pfam" id="PF01687">
    <property type="entry name" value="Flavokinase"/>
    <property type="match status" value="1"/>
</dbReference>
<comment type="pathway">
    <text evidence="3 15">Cofactor biosynthesis; FMN biosynthesis; FMN from riboflavin (ATP route): step 1/1.</text>
</comment>
<dbReference type="Proteomes" id="UP000037269">
    <property type="component" value="Unassembled WGS sequence"/>
</dbReference>
<dbReference type="EC" id="2.7.7.2" evidence="15"/>
<evidence type="ECO:0000256" key="5">
    <source>
        <dbReference type="ARBA" id="ARBA00022643"/>
    </source>
</evidence>
<keyword evidence="8 15" id="KW-0547">Nucleotide-binding</keyword>
<evidence type="ECO:0000256" key="12">
    <source>
        <dbReference type="ARBA" id="ARBA00023268"/>
    </source>
</evidence>
<dbReference type="Gene3D" id="3.40.50.620">
    <property type="entry name" value="HUPs"/>
    <property type="match status" value="1"/>
</dbReference>
<gene>
    <name evidence="17" type="ORF">AF333_10260</name>
    <name evidence="18" type="ORF">SAMN04487909_103281</name>
</gene>
<dbReference type="EC" id="2.7.1.26" evidence="15"/>
<sequence>MEIQRLHYPLPPDFKGEPCVLALGYFDGVHAGHRRVIQKAIDTAKSLGTKSAVMTFDPHPREVLGQSGYTQYLTPVDEKLEQLKTMGVDVAYVVHFNISFAAIYPEDFIDEFLMQLSAKHVVVGFDYTFGHRGKGTVFTLKEHANGRYGVDVVAPVNRFGEKISSTLIREYLYSGKIKEATQFLGRPYRVRGTVVHGEKRGRTIGFPTANLRLSAPYIVPRNGVYGVRAELEGKAYYGVMNVGIKPTFENERKEKSLEVHLFDFAGDIYDKTMEVEFLFFIREEQKFAGVDALIAQINSDVVTAKEQFAKLSIV</sequence>
<comment type="catalytic activity">
    <reaction evidence="13 15">
        <text>riboflavin + ATP = FMN + ADP + H(+)</text>
        <dbReference type="Rhea" id="RHEA:14357"/>
        <dbReference type="ChEBI" id="CHEBI:15378"/>
        <dbReference type="ChEBI" id="CHEBI:30616"/>
        <dbReference type="ChEBI" id="CHEBI:57986"/>
        <dbReference type="ChEBI" id="CHEBI:58210"/>
        <dbReference type="ChEBI" id="CHEBI:456216"/>
        <dbReference type="EC" id="2.7.1.26"/>
    </reaction>
</comment>
<dbReference type="GO" id="GO:0009398">
    <property type="term" value="P:FMN biosynthetic process"/>
    <property type="evidence" value="ECO:0007669"/>
    <property type="project" value="UniProtKB-UniRule"/>
</dbReference>
<comment type="catalytic activity">
    <reaction evidence="14 15">
        <text>FMN + ATP + H(+) = FAD + diphosphate</text>
        <dbReference type="Rhea" id="RHEA:17237"/>
        <dbReference type="ChEBI" id="CHEBI:15378"/>
        <dbReference type="ChEBI" id="CHEBI:30616"/>
        <dbReference type="ChEBI" id="CHEBI:33019"/>
        <dbReference type="ChEBI" id="CHEBI:57692"/>
        <dbReference type="ChEBI" id="CHEBI:58210"/>
        <dbReference type="EC" id="2.7.7.2"/>
    </reaction>
</comment>
<dbReference type="GO" id="GO:0008531">
    <property type="term" value="F:riboflavin kinase activity"/>
    <property type="evidence" value="ECO:0007669"/>
    <property type="project" value="UniProtKB-UniRule"/>
</dbReference>
<evidence type="ECO:0000256" key="3">
    <source>
        <dbReference type="ARBA" id="ARBA00005201"/>
    </source>
</evidence>
<evidence type="ECO:0000256" key="9">
    <source>
        <dbReference type="ARBA" id="ARBA00022777"/>
    </source>
</evidence>
<accession>A0A0D1UTH0</accession>
<dbReference type="InterPro" id="IPR015865">
    <property type="entry name" value="Riboflavin_kinase_bac/euk"/>
</dbReference>
<dbReference type="GeneID" id="42305584"/>
<dbReference type="InterPro" id="IPR023468">
    <property type="entry name" value="Riboflavin_kinase"/>
</dbReference>
<dbReference type="NCBIfam" id="NF004162">
    <property type="entry name" value="PRK05627.1-5"/>
    <property type="match status" value="1"/>
</dbReference>
<dbReference type="EMBL" id="FNED01000003">
    <property type="protein sequence ID" value="SDI38221.1"/>
    <property type="molecule type" value="Genomic_DNA"/>
</dbReference>
<evidence type="ECO:0000256" key="2">
    <source>
        <dbReference type="ARBA" id="ARBA00004726"/>
    </source>
</evidence>
<dbReference type="FunFam" id="3.40.50.620:FF:000021">
    <property type="entry name" value="Riboflavin biosynthesis protein"/>
    <property type="match status" value="1"/>
</dbReference>
<evidence type="ECO:0000256" key="4">
    <source>
        <dbReference type="ARBA" id="ARBA00022630"/>
    </source>
</evidence>
<dbReference type="InterPro" id="IPR015864">
    <property type="entry name" value="FAD_synthase"/>
</dbReference>
<dbReference type="InterPro" id="IPR023465">
    <property type="entry name" value="Riboflavin_kinase_dom_sf"/>
</dbReference>
<dbReference type="GO" id="GO:0006747">
    <property type="term" value="P:FAD biosynthetic process"/>
    <property type="evidence" value="ECO:0007669"/>
    <property type="project" value="UniProtKB-UniRule"/>
</dbReference>
<dbReference type="PIRSF" id="PIRSF004491">
    <property type="entry name" value="FAD_Synth"/>
    <property type="match status" value="1"/>
</dbReference>
<keyword evidence="11 15" id="KW-0067">ATP-binding</keyword>
<feature type="domain" description="Riboflavin kinase" evidence="16">
    <location>
        <begin position="183"/>
        <end position="309"/>
    </location>
</feature>
<dbReference type="SUPFAM" id="SSF52374">
    <property type="entry name" value="Nucleotidylyl transferase"/>
    <property type="match status" value="1"/>
</dbReference>
<proteinExistence type="inferred from homology"/>
<dbReference type="PANTHER" id="PTHR22749">
    <property type="entry name" value="RIBOFLAVIN KINASE/FMN ADENYLYLTRANSFERASE"/>
    <property type="match status" value="1"/>
</dbReference>
<dbReference type="AlphaFoldDB" id="A0A0D1UTH0"/>
<evidence type="ECO:0000256" key="1">
    <source>
        <dbReference type="ARBA" id="ARBA00002121"/>
    </source>
</evidence>
<reference evidence="17 19" key="1">
    <citation type="submission" date="2015-07" db="EMBL/GenBank/DDBJ databases">
        <title>Fjat-14205 dsm 2895.</title>
        <authorList>
            <person name="Liu B."/>
            <person name="Wang J."/>
            <person name="Zhu Y."/>
            <person name="Liu G."/>
            <person name="Chen Q."/>
            <person name="Chen Z."/>
            <person name="Lan J."/>
            <person name="Che J."/>
            <person name="Ge C."/>
            <person name="Shi H."/>
            <person name="Pan Z."/>
            <person name="Liu X."/>
        </authorList>
    </citation>
    <scope>NUCLEOTIDE SEQUENCE [LARGE SCALE GENOMIC DNA]</scope>
    <source>
        <strain evidence="17 19">DSM 2895</strain>
    </source>
</reference>
<keyword evidence="7 15" id="KW-0548">Nucleotidyltransferase</keyword>
<dbReference type="RefSeq" id="WP_043065939.1">
    <property type="nucleotide sequence ID" value="NZ_BJOA01000031.1"/>
</dbReference>
<dbReference type="STRING" id="47500.AF333_10260"/>
<keyword evidence="6 15" id="KW-0808">Transferase</keyword>
<evidence type="ECO:0000256" key="7">
    <source>
        <dbReference type="ARBA" id="ARBA00022695"/>
    </source>
</evidence>
<evidence type="ECO:0000256" key="6">
    <source>
        <dbReference type="ARBA" id="ARBA00022679"/>
    </source>
</evidence>
<evidence type="ECO:0000256" key="10">
    <source>
        <dbReference type="ARBA" id="ARBA00022827"/>
    </source>
</evidence>
<comment type="similarity">
    <text evidence="15">Belongs to the ribF family.</text>
</comment>
<comment type="function">
    <text evidence="1">Catalyzes the phosphorylation of riboflavin to FMN followed by the adenylation of FMN to FAD.</text>
</comment>
<dbReference type="UniPathway" id="UPA00277">
    <property type="reaction ID" value="UER00407"/>
</dbReference>
<dbReference type="UniPathway" id="UPA00276">
    <property type="reaction ID" value="UER00406"/>
</dbReference>
<dbReference type="FunFam" id="2.40.30.30:FF:000003">
    <property type="entry name" value="Riboflavin biosynthesis protein"/>
    <property type="match status" value="1"/>
</dbReference>
<keyword evidence="4 15" id="KW-0285">Flavoprotein</keyword>
<evidence type="ECO:0000256" key="13">
    <source>
        <dbReference type="ARBA" id="ARBA00047880"/>
    </source>
</evidence>
<dbReference type="SMART" id="SM00904">
    <property type="entry name" value="Flavokinase"/>
    <property type="match status" value="1"/>
</dbReference>
<evidence type="ECO:0000256" key="8">
    <source>
        <dbReference type="ARBA" id="ARBA00022741"/>
    </source>
</evidence>
<dbReference type="PANTHER" id="PTHR22749:SF6">
    <property type="entry name" value="RIBOFLAVIN KINASE"/>
    <property type="match status" value="1"/>
</dbReference>
<name>A0A0D1UTH0_ANEMI</name>
<dbReference type="Pfam" id="PF06574">
    <property type="entry name" value="FAD_syn"/>
    <property type="match status" value="1"/>
</dbReference>
<dbReference type="EMBL" id="LGUG01000004">
    <property type="protein sequence ID" value="KON95810.1"/>
    <property type="molecule type" value="Genomic_DNA"/>
</dbReference>
<dbReference type="CDD" id="cd02064">
    <property type="entry name" value="FAD_synthetase_N"/>
    <property type="match status" value="1"/>
</dbReference>
<evidence type="ECO:0000256" key="14">
    <source>
        <dbReference type="ARBA" id="ARBA00049494"/>
    </source>
</evidence>
<dbReference type="NCBIfam" id="NF004160">
    <property type="entry name" value="PRK05627.1-3"/>
    <property type="match status" value="1"/>
</dbReference>
<keyword evidence="12" id="KW-0511">Multifunctional enzyme</keyword>
<evidence type="ECO:0000259" key="16">
    <source>
        <dbReference type="SMART" id="SM00904"/>
    </source>
</evidence>
<dbReference type="GO" id="GO:0005524">
    <property type="term" value="F:ATP binding"/>
    <property type="evidence" value="ECO:0007669"/>
    <property type="project" value="UniProtKB-UniRule"/>
</dbReference>
<reference evidence="18" key="2">
    <citation type="submission" date="2016-10" db="EMBL/GenBank/DDBJ databases">
        <authorList>
            <person name="de Groot N.N."/>
        </authorList>
    </citation>
    <scope>NUCLEOTIDE SEQUENCE [LARGE SCALE GENOMIC DNA]</scope>
    <source>
        <strain evidence="18">DSM 2895</strain>
    </source>
</reference>
<organism evidence="17 19">
    <name type="scientific">Aneurinibacillus migulanus</name>
    <name type="common">Bacillus migulanus</name>
    <dbReference type="NCBI Taxonomy" id="47500"/>
    <lineage>
        <taxon>Bacteria</taxon>
        <taxon>Bacillati</taxon>
        <taxon>Bacillota</taxon>
        <taxon>Bacilli</taxon>
        <taxon>Bacillales</taxon>
        <taxon>Paenibacillaceae</taxon>
        <taxon>Aneurinibacillus group</taxon>
        <taxon>Aneurinibacillus</taxon>
    </lineage>
</organism>
<dbReference type="SUPFAM" id="SSF82114">
    <property type="entry name" value="Riboflavin kinase-like"/>
    <property type="match status" value="1"/>
</dbReference>
<dbReference type="Gene3D" id="2.40.30.30">
    <property type="entry name" value="Riboflavin kinase-like"/>
    <property type="match status" value="1"/>
</dbReference>
<keyword evidence="9 15" id="KW-0418">Kinase</keyword>
<protein>
    <recommendedName>
        <fullName evidence="15">Riboflavin biosynthesis protein</fullName>
    </recommendedName>
    <domain>
        <recommendedName>
            <fullName evidence="15">Riboflavin kinase</fullName>
            <ecNumber evidence="15">2.7.1.26</ecNumber>
        </recommendedName>
        <alternativeName>
            <fullName evidence="15">Flavokinase</fullName>
        </alternativeName>
    </domain>
    <domain>
        <recommendedName>
            <fullName evidence="15">FMN adenylyltransferase</fullName>
            <ecNumber evidence="15">2.7.7.2</ecNumber>
        </recommendedName>
        <alternativeName>
            <fullName evidence="15">FAD pyrophosphorylase</fullName>
        </alternativeName>
        <alternativeName>
            <fullName evidence="15">FAD synthase</fullName>
        </alternativeName>
    </domain>
</protein>
<dbReference type="InterPro" id="IPR014729">
    <property type="entry name" value="Rossmann-like_a/b/a_fold"/>
</dbReference>
<dbReference type="OrthoDB" id="9803667at2"/>
<dbReference type="InterPro" id="IPR002606">
    <property type="entry name" value="Riboflavin_kinase_bac"/>
</dbReference>